<dbReference type="InterPro" id="IPR006096">
    <property type="entry name" value="Glu/Leu/Phe/Val/Trp_DH_C"/>
</dbReference>
<dbReference type="InterPro" id="IPR006095">
    <property type="entry name" value="Glu/Leu/Phe/Val/Trp_DH"/>
</dbReference>
<dbReference type="InterPro" id="IPR050724">
    <property type="entry name" value="Glu_Leu_Phe_Val_DH"/>
</dbReference>
<dbReference type="PRINTS" id="PR00082">
    <property type="entry name" value="GLFDHDRGNASE"/>
</dbReference>
<evidence type="ECO:0000256" key="2">
    <source>
        <dbReference type="ARBA" id="ARBA00011643"/>
    </source>
</evidence>
<dbReference type="FunFam" id="1.10.285.10:FF:000001">
    <property type="entry name" value="Glutamate dehydrogenase"/>
    <property type="match status" value="1"/>
</dbReference>
<dbReference type="CDD" id="cd05313">
    <property type="entry name" value="NAD_bind_2_Glu_DH"/>
    <property type="match status" value="1"/>
</dbReference>
<dbReference type="InterPro" id="IPR006097">
    <property type="entry name" value="Glu/Leu/Phe/Val/Trp_DH_dimer"/>
</dbReference>
<dbReference type="PROSITE" id="PS00074">
    <property type="entry name" value="GLFV_DEHYDROGENASE"/>
    <property type="match status" value="1"/>
</dbReference>
<dbReference type="SUPFAM" id="SSF53223">
    <property type="entry name" value="Aminoacid dehydrogenase-like, N-terminal domain"/>
    <property type="match status" value="1"/>
</dbReference>
<dbReference type="EC" id="1.4.1.4" evidence="5"/>
<dbReference type="PANTHER" id="PTHR43571">
    <property type="entry name" value="NADP-SPECIFIC GLUTAMATE DEHYDROGENASE 1-RELATED"/>
    <property type="match status" value="1"/>
</dbReference>
<dbReference type="Pfam" id="PF02812">
    <property type="entry name" value="ELFV_dehydrog_N"/>
    <property type="match status" value="1"/>
</dbReference>
<feature type="domain" description="Glutamate/phenylalanine/leucine/valine/L-tryptophan dehydrogenase C-terminal" evidence="4">
    <location>
        <begin position="214"/>
        <end position="462"/>
    </location>
</feature>
<evidence type="ECO:0000313" key="5">
    <source>
        <dbReference type="EMBL" id="SFV61412.1"/>
    </source>
</evidence>
<evidence type="ECO:0000256" key="1">
    <source>
        <dbReference type="ARBA" id="ARBA00006382"/>
    </source>
</evidence>
<accession>A0A1W1C6Q8</accession>
<protein>
    <submittedName>
        <fullName evidence="5">NADP-specific glutamate dehydrogenase</fullName>
        <ecNumber evidence="5">1.4.1.4</ecNumber>
    </submittedName>
</protein>
<dbReference type="NCBIfam" id="NF006929">
    <property type="entry name" value="PRK09414.1"/>
    <property type="match status" value="1"/>
</dbReference>
<dbReference type="InterPro" id="IPR046346">
    <property type="entry name" value="Aminoacid_DH-like_N_sf"/>
</dbReference>
<dbReference type="SUPFAM" id="SSF51735">
    <property type="entry name" value="NAD(P)-binding Rossmann-fold domains"/>
    <property type="match status" value="1"/>
</dbReference>
<reference evidence="5" key="1">
    <citation type="submission" date="2016-10" db="EMBL/GenBank/DDBJ databases">
        <authorList>
            <person name="de Groot N.N."/>
        </authorList>
    </citation>
    <scope>NUCLEOTIDE SEQUENCE</scope>
</reference>
<dbReference type="InterPro" id="IPR036291">
    <property type="entry name" value="NAD(P)-bd_dom_sf"/>
</dbReference>
<gene>
    <name evidence="5" type="ORF">MNB_SV-6-972</name>
</gene>
<keyword evidence="3 5" id="KW-0560">Oxidoreductase</keyword>
<organism evidence="5">
    <name type="scientific">hydrothermal vent metagenome</name>
    <dbReference type="NCBI Taxonomy" id="652676"/>
    <lineage>
        <taxon>unclassified sequences</taxon>
        <taxon>metagenomes</taxon>
        <taxon>ecological metagenomes</taxon>
    </lineage>
</organism>
<dbReference type="PANTHER" id="PTHR43571:SF1">
    <property type="entry name" value="NADP-SPECIFIC GLUTAMATE DEHYDROGENASE 1-RELATED"/>
    <property type="match status" value="1"/>
</dbReference>
<proteinExistence type="inferred from homology"/>
<dbReference type="AlphaFoldDB" id="A0A1W1C6Q8"/>
<evidence type="ECO:0000256" key="3">
    <source>
        <dbReference type="ARBA" id="ARBA00023002"/>
    </source>
</evidence>
<evidence type="ECO:0000259" key="4">
    <source>
        <dbReference type="SMART" id="SM00839"/>
    </source>
</evidence>
<dbReference type="FunFam" id="3.40.50.10860:FF:000002">
    <property type="entry name" value="Glutamate dehydrogenase"/>
    <property type="match status" value="1"/>
</dbReference>
<comment type="similarity">
    <text evidence="1">Belongs to the Glu/Leu/Phe/Val dehydrogenases family.</text>
</comment>
<dbReference type="Gene3D" id="1.10.285.10">
    <property type="entry name" value="Glutamate Dehydrogenase, chain A, domain 3"/>
    <property type="match status" value="2"/>
</dbReference>
<comment type="subunit">
    <text evidence="2">Homohexamer.</text>
</comment>
<dbReference type="Gene3D" id="3.40.50.10860">
    <property type="entry name" value="Leucine Dehydrogenase, chain A, domain 1"/>
    <property type="match status" value="1"/>
</dbReference>
<sequence length="463" mass="51089">MAKKGKKIDKDVMDKAKEYIATLRNPNCAEDDVFFQAMEEVLLSITPLYLSDPKYKSNAIVKRLINPDRIIKFKVEWFDDNGHVQVNTGYRVQFNNALGPYKGGLRFHPSVNEGILKFLGFEQILKNALTGLSIGGAKGGADFDPKGKSDFEVMRFCSAYMKELHKFIGARVDIPAGDIGVGAREIGYLFGEYKKITSSFDGVLTGKPFFFGGSLMRPEATGYGVVYFTEKMLELEKRKPLKDKVCVVSGAGNVALHAIEKLYHLGAIPVTCTDSTGTIYDARGVDLDLLKDIKFNRRAPLEEYVKEHPEAEFIPVSEYPKDGHAVWNIKCYAAFPCATQNELTLKDAKALVKNGCECVAEGANMPSSTEAINHFLSKKVCFAPAKAANAGGVAVSGFEMSQNAQMRRWSFEEVDTRLKETMIEICNRVAYTAKEYGVEGNYVDGANIAGFKKVADAMIAEGI</sequence>
<name>A0A1W1C6Q8_9ZZZZ</name>
<dbReference type="GO" id="GO:0006537">
    <property type="term" value="P:glutamate biosynthetic process"/>
    <property type="evidence" value="ECO:0007669"/>
    <property type="project" value="TreeGrafter"/>
</dbReference>
<dbReference type="Gene3D" id="3.40.50.720">
    <property type="entry name" value="NAD(P)-binding Rossmann-like Domain"/>
    <property type="match status" value="1"/>
</dbReference>
<dbReference type="InterPro" id="IPR033922">
    <property type="entry name" value="NAD_bind_Glu_DH"/>
</dbReference>
<dbReference type="SMART" id="SM00839">
    <property type="entry name" value="ELFV_dehydrog"/>
    <property type="match status" value="1"/>
</dbReference>
<dbReference type="GO" id="GO:0005829">
    <property type="term" value="C:cytosol"/>
    <property type="evidence" value="ECO:0007669"/>
    <property type="project" value="TreeGrafter"/>
</dbReference>
<dbReference type="Pfam" id="PF00208">
    <property type="entry name" value="ELFV_dehydrog"/>
    <property type="match status" value="1"/>
</dbReference>
<dbReference type="GO" id="GO:0004354">
    <property type="term" value="F:glutamate dehydrogenase (NADP+) activity"/>
    <property type="evidence" value="ECO:0007669"/>
    <property type="project" value="UniProtKB-EC"/>
</dbReference>
<dbReference type="FunFam" id="3.40.50.720:FF:000030">
    <property type="entry name" value="Glutamate dehydrogenase"/>
    <property type="match status" value="1"/>
</dbReference>
<dbReference type="InterPro" id="IPR033524">
    <property type="entry name" value="Glu/Leu/Phe/Val_DH_AS"/>
</dbReference>
<dbReference type="InterPro" id="IPR014362">
    <property type="entry name" value="Glu_DH"/>
</dbReference>
<dbReference type="EMBL" id="FPHC01000064">
    <property type="protein sequence ID" value="SFV61412.1"/>
    <property type="molecule type" value="Genomic_DNA"/>
</dbReference>
<dbReference type="PIRSF" id="PIRSF000185">
    <property type="entry name" value="Glu_DH"/>
    <property type="match status" value="1"/>
</dbReference>